<protein>
    <recommendedName>
        <fullName evidence="1">DUF6593 domain-containing protein</fullName>
    </recommendedName>
</protein>
<dbReference type="AlphaFoldDB" id="A0A0H2S703"/>
<dbReference type="Pfam" id="PF20236">
    <property type="entry name" value="DUF6593"/>
    <property type="match status" value="1"/>
</dbReference>
<sequence length="186" mass="21050">MNASLTLSHNDIRNTTLDCDSLGIHYQVMSDIGLLATGKNTQIRRWDNQLRQFIPVAEWERHSFESDVFKFPNGRTFPVSTFMSSNRGFAKIERTFVGDDGRRYSWLARTSELTAYSSENDSMGAPIAKFHSRRILFGRRNASLELFPGYEKTLDTLVLTFLYVEYKRRQSRNASASAGAGAASAC</sequence>
<dbReference type="InterPro" id="IPR046528">
    <property type="entry name" value="DUF6593"/>
</dbReference>
<dbReference type="EMBL" id="KQ085883">
    <property type="protein sequence ID" value="KLO20080.1"/>
    <property type="molecule type" value="Genomic_DNA"/>
</dbReference>
<evidence type="ECO:0000313" key="2">
    <source>
        <dbReference type="EMBL" id="KLO20080.1"/>
    </source>
</evidence>
<organism evidence="2 3">
    <name type="scientific">Schizopora paradoxa</name>
    <dbReference type="NCBI Taxonomy" id="27342"/>
    <lineage>
        <taxon>Eukaryota</taxon>
        <taxon>Fungi</taxon>
        <taxon>Dikarya</taxon>
        <taxon>Basidiomycota</taxon>
        <taxon>Agaricomycotina</taxon>
        <taxon>Agaricomycetes</taxon>
        <taxon>Hymenochaetales</taxon>
        <taxon>Schizoporaceae</taxon>
        <taxon>Schizopora</taxon>
    </lineage>
</organism>
<reference evidence="2 3" key="1">
    <citation type="submission" date="2015-04" db="EMBL/GenBank/DDBJ databases">
        <title>Complete genome sequence of Schizopora paradoxa KUC8140, a cosmopolitan wood degrader in East Asia.</title>
        <authorList>
            <consortium name="DOE Joint Genome Institute"/>
            <person name="Min B."/>
            <person name="Park H."/>
            <person name="Jang Y."/>
            <person name="Kim J.-J."/>
            <person name="Kim K.H."/>
            <person name="Pangilinan J."/>
            <person name="Lipzen A."/>
            <person name="Riley R."/>
            <person name="Grigoriev I.V."/>
            <person name="Spatafora J.W."/>
            <person name="Choi I.-G."/>
        </authorList>
    </citation>
    <scope>NUCLEOTIDE SEQUENCE [LARGE SCALE GENOMIC DNA]</scope>
    <source>
        <strain evidence="2 3">KUC8140</strain>
    </source>
</reference>
<evidence type="ECO:0000313" key="3">
    <source>
        <dbReference type="Proteomes" id="UP000053477"/>
    </source>
</evidence>
<name>A0A0H2S703_9AGAM</name>
<feature type="domain" description="DUF6593" evidence="1">
    <location>
        <begin position="10"/>
        <end position="170"/>
    </location>
</feature>
<gene>
    <name evidence="2" type="ORF">SCHPADRAFT_884838</name>
</gene>
<dbReference type="InParanoid" id="A0A0H2S703"/>
<dbReference type="OrthoDB" id="3360976at2759"/>
<keyword evidence="3" id="KW-1185">Reference proteome</keyword>
<accession>A0A0H2S703</accession>
<evidence type="ECO:0000259" key="1">
    <source>
        <dbReference type="Pfam" id="PF20236"/>
    </source>
</evidence>
<proteinExistence type="predicted"/>
<dbReference type="Proteomes" id="UP000053477">
    <property type="component" value="Unassembled WGS sequence"/>
</dbReference>